<proteinExistence type="predicted"/>
<feature type="compositionally biased region" description="Basic and acidic residues" evidence="1">
    <location>
        <begin position="63"/>
        <end position="75"/>
    </location>
</feature>
<feature type="compositionally biased region" description="Acidic residues" evidence="1">
    <location>
        <begin position="52"/>
        <end position="62"/>
    </location>
</feature>
<dbReference type="AlphaFoldDB" id="A0A1B1E059"/>
<evidence type="ECO:0000256" key="1">
    <source>
        <dbReference type="SAM" id="MobiDB-lite"/>
    </source>
</evidence>
<dbReference type="RefSeq" id="XP_019915109.1">
    <property type="nucleotide sequence ID" value="XM_020059589.1"/>
</dbReference>
<reference evidence="3" key="1">
    <citation type="submission" date="2016-06" db="EMBL/GenBank/DDBJ databases">
        <title>First high quality genome sequence of Plasmodium coatneyi using continuous long reads from single molecule, real-time sequencing.</title>
        <authorList>
            <person name="Chien J.-T."/>
            <person name="Pakala S.B."/>
            <person name="Geraldo J.A."/>
            <person name="Lapp S.A."/>
            <person name="Barnwell J.W."/>
            <person name="Kissinger J.C."/>
            <person name="Galinski M.R."/>
            <person name="Humphrey J.C."/>
        </authorList>
    </citation>
    <scope>NUCLEOTIDE SEQUENCE [LARGE SCALE GENOMIC DNA]</scope>
    <source>
        <strain evidence="3">Hackeri</strain>
    </source>
</reference>
<evidence type="ECO:0000313" key="2">
    <source>
        <dbReference type="EMBL" id="ANQ08414.1"/>
    </source>
</evidence>
<dbReference type="GeneID" id="30909512"/>
<dbReference type="EMBL" id="CP016247">
    <property type="protein sequence ID" value="ANQ08414.1"/>
    <property type="molecule type" value="Genomic_DNA"/>
</dbReference>
<keyword evidence="3" id="KW-1185">Reference proteome</keyword>
<feature type="region of interest" description="Disordered" evidence="1">
    <location>
        <begin position="29"/>
        <end position="75"/>
    </location>
</feature>
<name>A0A1B1E059_9APIC</name>
<accession>A0A1B1E059</accession>
<protein>
    <submittedName>
        <fullName evidence="2">Uncharacterized protein</fullName>
    </submittedName>
</protein>
<gene>
    <name evidence="2" type="ORF">PCOAH_00027840</name>
</gene>
<evidence type="ECO:0000313" key="3">
    <source>
        <dbReference type="Proteomes" id="UP000092716"/>
    </source>
</evidence>
<sequence length="75" mass="8752">MMNKYNLFLGNSEKPCFIMQKGDHMIVRKNNPAGDFNPRSSSTIKRDIYSDSTDDFDDDSNDDGEKNNKFFFKEE</sequence>
<dbReference type="VEuPathDB" id="PlasmoDB:PCOAH_00027840"/>
<dbReference type="KEGG" id="pcot:PCOAH_00027840"/>
<dbReference type="Proteomes" id="UP000092716">
    <property type="component" value="Chromosome 9"/>
</dbReference>
<organism evidence="2 3">
    <name type="scientific">Plasmodium coatneyi</name>
    <dbReference type="NCBI Taxonomy" id="208452"/>
    <lineage>
        <taxon>Eukaryota</taxon>
        <taxon>Sar</taxon>
        <taxon>Alveolata</taxon>
        <taxon>Apicomplexa</taxon>
        <taxon>Aconoidasida</taxon>
        <taxon>Haemosporida</taxon>
        <taxon>Plasmodiidae</taxon>
        <taxon>Plasmodium</taxon>
    </lineage>
</organism>